<evidence type="ECO:0000313" key="2">
    <source>
        <dbReference type="EMBL" id="KAF9463653.1"/>
    </source>
</evidence>
<dbReference type="Proteomes" id="UP000807353">
    <property type="component" value="Unassembled WGS sequence"/>
</dbReference>
<dbReference type="Pfam" id="PF07173">
    <property type="entry name" value="GRDP-like"/>
    <property type="match status" value="1"/>
</dbReference>
<gene>
    <name evidence="2" type="ORF">BDZ94DRAFT_1258236</name>
</gene>
<comment type="caution">
    <text evidence="2">The sequence shown here is derived from an EMBL/GenBank/DDBJ whole genome shotgun (WGS) entry which is preliminary data.</text>
</comment>
<sequence length="636" mass="71593">MSDALPPSLYPNQFKKGGKLTDDVPPVYAFPAIFTIGSKCTSAPLVDSAQLKGHLALLHAFVGLRQRVDDFDGYVKQAIPLMPDDLERRWAWFVGLAVERFSSWCFNLEFYDIYEEPIEDILPPLDVLMVWHAYMLNPRRYAEDCDRLPSLAHLKVVGKVFAQSLPKLSRILISEPSDTRLRNWDLRTQRLFDPLDDAIRQVDKTIYCPTCRHLLQAPLMTTDGQGYLQQCFGVFCPQPSCKYQPIITRGVLGARKFAEDLVRNDGTISTYLAGTLRTPFSELNIDLAKLVKDSFFEMTRFARPNNSTEEQWIVSILKRARYRMDDVKQTMSRKIGKRITPRIISAYMDDRPFSVDLVGAVLRQGSFVRKIYDLLWTSPGFFESKEDEVVLQHAIARYHAFLDLTSSSPVSFFVPTLDIDLAWHTHQLMTHRYNEDCRTYVGRFVDHDDKVEENLLSSSFDVTCKAWQNRFGIRYAHCGCPLSGETIGQKLSRLISSYTRDSSYLVPLDRSDLLAATHPSDHSAVFAVHKQKSGERAQAARRRQFEKGRRREEQLIKEGTSDPRVAERTQAHGQAFLVPVPIYFVYGPTTVGCVTGTGSFVDELSGMGGGATCAVGAGGCGAGGAECVSRAGDSGW</sequence>
<dbReference type="PANTHER" id="PTHR34365">
    <property type="entry name" value="ENOLASE (DUF1399)"/>
    <property type="match status" value="1"/>
</dbReference>
<proteinExistence type="predicted"/>
<reference evidence="2" key="1">
    <citation type="submission" date="2020-11" db="EMBL/GenBank/DDBJ databases">
        <authorList>
            <consortium name="DOE Joint Genome Institute"/>
            <person name="Ahrendt S."/>
            <person name="Riley R."/>
            <person name="Andreopoulos W."/>
            <person name="Labutti K."/>
            <person name="Pangilinan J."/>
            <person name="Ruiz-Duenas F.J."/>
            <person name="Barrasa J.M."/>
            <person name="Sanchez-Garcia M."/>
            <person name="Camarero S."/>
            <person name="Miyauchi S."/>
            <person name="Serrano A."/>
            <person name="Linde D."/>
            <person name="Babiker R."/>
            <person name="Drula E."/>
            <person name="Ayuso-Fernandez I."/>
            <person name="Pacheco R."/>
            <person name="Padilla G."/>
            <person name="Ferreira P."/>
            <person name="Barriuso J."/>
            <person name="Kellner H."/>
            <person name="Castanera R."/>
            <person name="Alfaro M."/>
            <person name="Ramirez L."/>
            <person name="Pisabarro A.G."/>
            <person name="Kuo A."/>
            <person name="Tritt A."/>
            <person name="Lipzen A."/>
            <person name="He G."/>
            <person name="Yan M."/>
            <person name="Ng V."/>
            <person name="Cullen D."/>
            <person name="Martin F."/>
            <person name="Rosso M.-N."/>
            <person name="Henrissat B."/>
            <person name="Hibbett D."/>
            <person name="Martinez A.T."/>
            <person name="Grigoriev I.V."/>
        </authorList>
    </citation>
    <scope>NUCLEOTIDE SEQUENCE</scope>
    <source>
        <strain evidence="2">CBS 247.69</strain>
    </source>
</reference>
<dbReference type="InterPro" id="IPR009836">
    <property type="entry name" value="GRDP-like"/>
</dbReference>
<dbReference type="EMBL" id="MU150260">
    <property type="protein sequence ID" value="KAF9463653.1"/>
    <property type="molecule type" value="Genomic_DNA"/>
</dbReference>
<protein>
    <submittedName>
        <fullName evidence="2">Uncharacterized protein</fullName>
    </submittedName>
</protein>
<evidence type="ECO:0000313" key="3">
    <source>
        <dbReference type="Proteomes" id="UP000807353"/>
    </source>
</evidence>
<organism evidence="2 3">
    <name type="scientific">Collybia nuda</name>
    <dbReference type="NCBI Taxonomy" id="64659"/>
    <lineage>
        <taxon>Eukaryota</taxon>
        <taxon>Fungi</taxon>
        <taxon>Dikarya</taxon>
        <taxon>Basidiomycota</taxon>
        <taxon>Agaricomycotina</taxon>
        <taxon>Agaricomycetes</taxon>
        <taxon>Agaricomycetidae</taxon>
        <taxon>Agaricales</taxon>
        <taxon>Tricholomatineae</taxon>
        <taxon>Clitocybaceae</taxon>
        <taxon>Collybia</taxon>
    </lineage>
</organism>
<evidence type="ECO:0000256" key="1">
    <source>
        <dbReference type="SAM" id="MobiDB-lite"/>
    </source>
</evidence>
<feature type="region of interest" description="Disordered" evidence="1">
    <location>
        <begin position="529"/>
        <end position="551"/>
    </location>
</feature>
<dbReference type="OrthoDB" id="2684236at2759"/>
<dbReference type="PANTHER" id="PTHR34365:SF7">
    <property type="entry name" value="GLYCINE-RICH DOMAIN-CONTAINING PROTEIN 1"/>
    <property type="match status" value="1"/>
</dbReference>
<name>A0A9P5Y5G9_9AGAR</name>
<accession>A0A9P5Y5G9</accession>
<keyword evidence="3" id="KW-1185">Reference proteome</keyword>
<dbReference type="AlphaFoldDB" id="A0A9P5Y5G9"/>